<dbReference type="AlphaFoldDB" id="A0A9W9JPV9"/>
<dbReference type="EMBL" id="JAPQKP010000003">
    <property type="protein sequence ID" value="KAJ5199782.1"/>
    <property type="molecule type" value="Genomic_DNA"/>
</dbReference>
<name>A0A9W9JPV9_9EURO</name>
<comment type="caution">
    <text evidence="1">The sequence shown here is derived from an EMBL/GenBank/DDBJ whole genome shotgun (WGS) entry which is preliminary data.</text>
</comment>
<dbReference type="Proteomes" id="UP001150879">
    <property type="component" value="Unassembled WGS sequence"/>
</dbReference>
<organism evidence="1 2">
    <name type="scientific">Penicillium cf. griseofulvum</name>
    <dbReference type="NCBI Taxonomy" id="2972120"/>
    <lineage>
        <taxon>Eukaryota</taxon>
        <taxon>Fungi</taxon>
        <taxon>Dikarya</taxon>
        <taxon>Ascomycota</taxon>
        <taxon>Pezizomycotina</taxon>
        <taxon>Eurotiomycetes</taxon>
        <taxon>Eurotiomycetidae</taxon>
        <taxon>Eurotiales</taxon>
        <taxon>Aspergillaceae</taxon>
        <taxon>Penicillium</taxon>
    </lineage>
</organism>
<reference evidence="1" key="1">
    <citation type="submission" date="2022-11" db="EMBL/GenBank/DDBJ databases">
        <authorList>
            <person name="Petersen C."/>
        </authorList>
    </citation>
    <scope>NUCLEOTIDE SEQUENCE</scope>
    <source>
        <strain evidence="1">IBT 16849</strain>
    </source>
</reference>
<keyword evidence="2" id="KW-1185">Reference proteome</keyword>
<gene>
    <name evidence="1" type="ORF">N7472_004986</name>
</gene>
<protein>
    <submittedName>
        <fullName evidence="1">Uncharacterized protein</fullName>
    </submittedName>
</protein>
<evidence type="ECO:0000313" key="1">
    <source>
        <dbReference type="EMBL" id="KAJ5199782.1"/>
    </source>
</evidence>
<dbReference type="OrthoDB" id="4368432at2759"/>
<accession>A0A9W9JPV9</accession>
<proteinExistence type="predicted"/>
<reference evidence="1" key="2">
    <citation type="journal article" date="2023" name="IMA Fungus">
        <title>Comparative genomic study of the Penicillium genus elucidates a diverse pangenome and 15 lateral gene transfer events.</title>
        <authorList>
            <person name="Petersen C."/>
            <person name="Sorensen T."/>
            <person name="Nielsen M.R."/>
            <person name="Sondergaard T.E."/>
            <person name="Sorensen J.L."/>
            <person name="Fitzpatrick D.A."/>
            <person name="Frisvad J.C."/>
            <person name="Nielsen K.L."/>
        </authorList>
    </citation>
    <scope>NUCLEOTIDE SEQUENCE</scope>
    <source>
        <strain evidence="1">IBT 16849</strain>
    </source>
</reference>
<evidence type="ECO:0000313" key="2">
    <source>
        <dbReference type="Proteomes" id="UP001150879"/>
    </source>
</evidence>
<sequence>MYRTSSWISSPYGPVPQHEDSQLLHDTRFTSLFTITGRAATGGGEEHISAGSKGIQELLLLLRSKSPDNAAQHAVTIEVVNKGFVRVPQLSESIDTGRPLSVHGIDSLAAMEV</sequence>